<protein>
    <submittedName>
        <fullName evidence="2">Uma2 family endonuclease</fullName>
    </submittedName>
</protein>
<gene>
    <name evidence="2" type="ORF">HNQ64_002679</name>
</gene>
<sequence>MSTVVSKARSKGATAAKINGRMITSEEFLDWLEPGTLADLIGGQVFMHSPVNLRHASLVNFLDRLLAAYLEEADVGGVLHRETVAVRLSARETFMPDLGYFTASQVSRMGSTHAAFAPLFVVEALSPSTAKRDLGMKFAAYELHDVQEYWVLDPDKLAHRFFRRAGDLLEEFALDSDKISSTSIAGFWVKRTWLDPDKIPKVSACLKEILRSSKRH</sequence>
<dbReference type="Pfam" id="PF05685">
    <property type="entry name" value="Uma2"/>
    <property type="match status" value="1"/>
</dbReference>
<dbReference type="GO" id="GO:0004519">
    <property type="term" value="F:endonuclease activity"/>
    <property type="evidence" value="ECO:0007669"/>
    <property type="project" value="UniProtKB-KW"/>
</dbReference>
<dbReference type="InterPro" id="IPR011335">
    <property type="entry name" value="Restrct_endonuc-II-like"/>
</dbReference>
<reference evidence="2 3" key="1">
    <citation type="submission" date="2020-08" db="EMBL/GenBank/DDBJ databases">
        <title>Genomic Encyclopedia of Type Strains, Phase IV (KMG-IV): sequencing the most valuable type-strain genomes for metagenomic binning, comparative biology and taxonomic classification.</title>
        <authorList>
            <person name="Goeker M."/>
        </authorList>
    </citation>
    <scope>NUCLEOTIDE SEQUENCE [LARGE SCALE GENOMIC DNA]</scope>
    <source>
        <strain evidence="2 3">DSM 12251</strain>
    </source>
</reference>
<dbReference type="PANTHER" id="PTHR35400">
    <property type="entry name" value="SLR1083 PROTEIN"/>
    <property type="match status" value="1"/>
</dbReference>
<dbReference type="RefSeq" id="WP_184209224.1">
    <property type="nucleotide sequence ID" value="NZ_JACHIF010000005.1"/>
</dbReference>
<keyword evidence="3" id="KW-1185">Reference proteome</keyword>
<evidence type="ECO:0000259" key="1">
    <source>
        <dbReference type="Pfam" id="PF05685"/>
    </source>
</evidence>
<dbReference type="EMBL" id="JACHIF010000005">
    <property type="protein sequence ID" value="MBB5038416.1"/>
    <property type="molecule type" value="Genomic_DNA"/>
</dbReference>
<keyword evidence="2" id="KW-0540">Nuclease</keyword>
<dbReference type="CDD" id="cd06260">
    <property type="entry name" value="DUF820-like"/>
    <property type="match status" value="1"/>
</dbReference>
<evidence type="ECO:0000313" key="3">
    <source>
        <dbReference type="Proteomes" id="UP000534294"/>
    </source>
</evidence>
<dbReference type="AlphaFoldDB" id="A0A7W7YLG5"/>
<dbReference type="SUPFAM" id="SSF52980">
    <property type="entry name" value="Restriction endonuclease-like"/>
    <property type="match status" value="1"/>
</dbReference>
<dbReference type="Proteomes" id="UP000534294">
    <property type="component" value="Unassembled WGS sequence"/>
</dbReference>
<dbReference type="Gene3D" id="3.90.1570.10">
    <property type="entry name" value="tt1808, chain A"/>
    <property type="match status" value="1"/>
</dbReference>
<proteinExistence type="predicted"/>
<keyword evidence="2" id="KW-0378">Hydrolase</keyword>
<accession>A0A7W7YLG5</accession>
<organism evidence="2 3">
    <name type="scientific">Prosthecobacter dejongeii</name>
    <dbReference type="NCBI Taxonomy" id="48465"/>
    <lineage>
        <taxon>Bacteria</taxon>
        <taxon>Pseudomonadati</taxon>
        <taxon>Verrucomicrobiota</taxon>
        <taxon>Verrucomicrobiia</taxon>
        <taxon>Verrucomicrobiales</taxon>
        <taxon>Verrucomicrobiaceae</taxon>
        <taxon>Prosthecobacter</taxon>
    </lineage>
</organism>
<dbReference type="InterPro" id="IPR008538">
    <property type="entry name" value="Uma2"/>
</dbReference>
<keyword evidence="2" id="KW-0255">Endonuclease</keyword>
<dbReference type="PANTHER" id="PTHR35400:SF1">
    <property type="entry name" value="SLR1083 PROTEIN"/>
    <property type="match status" value="1"/>
</dbReference>
<evidence type="ECO:0000313" key="2">
    <source>
        <dbReference type="EMBL" id="MBB5038416.1"/>
    </source>
</evidence>
<comment type="caution">
    <text evidence="2">The sequence shown here is derived from an EMBL/GenBank/DDBJ whole genome shotgun (WGS) entry which is preliminary data.</text>
</comment>
<feature type="domain" description="Putative restriction endonuclease" evidence="1">
    <location>
        <begin position="26"/>
        <end position="188"/>
    </location>
</feature>
<dbReference type="InterPro" id="IPR012296">
    <property type="entry name" value="Nuclease_put_TT1808"/>
</dbReference>
<name>A0A7W7YLG5_9BACT</name>